<protein>
    <submittedName>
        <fullName evidence="2">Uncharacterized protein</fullName>
    </submittedName>
</protein>
<dbReference type="RefSeq" id="WP_129061294.1">
    <property type="nucleotide sequence ID" value="NZ_NXIE01000002.1"/>
</dbReference>
<keyword evidence="3" id="KW-1185">Reference proteome</keyword>
<dbReference type="Proteomes" id="UP000289718">
    <property type="component" value="Unassembled WGS sequence"/>
</dbReference>
<accession>A0A4Q1AU89</accession>
<feature type="transmembrane region" description="Helical" evidence="1">
    <location>
        <begin position="63"/>
        <end position="80"/>
    </location>
</feature>
<evidence type="ECO:0000313" key="3">
    <source>
        <dbReference type="Proteomes" id="UP000289718"/>
    </source>
</evidence>
<proteinExistence type="predicted"/>
<name>A0A4Q1AU89_9BACT</name>
<sequence>MFKQIKSIVFWSLLYKFRKRVTLVSLLLFSALFSQFIYSDIVEYLKLKEQIDYLDYILPLKWIFILFCITSSVFLLLSLFKKEEVKEVKNKNKKIKKDDKEFSKREEKFLNKKVRNQAEILLDK</sequence>
<reference evidence="2 3" key="1">
    <citation type="submission" date="2017-09" db="EMBL/GenBank/DDBJ databases">
        <title>Genomics of the genus Arcobacter.</title>
        <authorList>
            <person name="Perez-Cataluna A."/>
            <person name="Figueras M.J."/>
            <person name="Salas-Masso N."/>
        </authorList>
    </citation>
    <scope>NUCLEOTIDE SEQUENCE [LARGE SCALE GENOMIC DNA]</scope>
    <source>
        <strain evidence="2 3">F156-34</strain>
    </source>
</reference>
<organism evidence="2 3">
    <name type="scientific">Halarcobacter mediterraneus</name>
    <dbReference type="NCBI Taxonomy" id="2023153"/>
    <lineage>
        <taxon>Bacteria</taxon>
        <taxon>Pseudomonadati</taxon>
        <taxon>Campylobacterota</taxon>
        <taxon>Epsilonproteobacteria</taxon>
        <taxon>Campylobacterales</taxon>
        <taxon>Arcobacteraceae</taxon>
        <taxon>Halarcobacter</taxon>
    </lineage>
</organism>
<dbReference type="OrthoDB" id="5349252at2"/>
<dbReference type="AlphaFoldDB" id="A0A4Q1AU89"/>
<keyword evidence="1" id="KW-1133">Transmembrane helix</keyword>
<evidence type="ECO:0000313" key="2">
    <source>
        <dbReference type="EMBL" id="RXK13472.1"/>
    </source>
</evidence>
<keyword evidence="1" id="KW-0472">Membrane</keyword>
<gene>
    <name evidence="2" type="ORF">CP965_06625</name>
</gene>
<dbReference type="EMBL" id="NXIE01000002">
    <property type="protein sequence ID" value="RXK13472.1"/>
    <property type="molecule type" value="Genomic_DNA"/>
</dbReference>
<evidence type="ECO:0000256" key="1">
    <source>
        <dbReference type="SAM" id="Phobius"/>
    </source>
</evidence>
<keyword evidence="1" id="KW-0812">Transmembrane</keyword>
<comment type="caution">
    <text evidence="2">The sequence shown here is derived from an EMBL/GenBank/DDBJ whole genome shotgun (WGS) entry which is preliminary data.</text>
</comment>